<dbReference type="PANTHER" id="PTHR12859">
    <property type="entry name" value="PRA1 PROTEIN"/>
    <property type="match status" value="1"/>
</dbReference>
<accession>A0A914EG85</accession>
<keyword evidence="3 5" id="KW-1133">Transmembrane helix</keyword>
<comment type="subcellular location">
    <subcellularLocation>
        <location evidence="1 5">Membrane</location>
        <topology evidence="1 5">Multi-pass membrane protein</topology>
    </subcellularLocation>
</comment>
<dbReference type="Proteomes" id="UP000887540">
    <property type="component" value="Unplaced"/>
</dbReference>
<dbReference type="GO" id="GO:0016020">
    <property type="term" value="C:membrane"/>
    <property type="evidence" value="ECO:0007669"/>
    <property type="project" value="UniProtKB-SubCell"/>
</dbReference>
<evidence type="ECO:0000256" key="1">
    <source>
        <dbReference type="ARBA" id="ARBA00004141"/>
    </source>
</evidence>
<evidence type="ECO:0000313" key="6">
    <source>
        <dbReference type="Proteomes" id="UP000887540"/>
    </source>
</evidence>
<dbReference type="AlphaFoldDB" id="A0A914EG85"/>
<protein>
    <recommendedName>
        <fullName evidence="5">PRA1 family protein</fullName>
    </recommendedName>
</protein>
<keyword evidence="4 5" id="KW-0472">Membrane</keyword>
<dbReference type="WBParaSite" id="ACRNAN_scaffold7644.g22721.t1">
    <property type="protein sequence ID" value="ACRNAN_scaffold7644.g22721.t1"/>
    <property type="gene ID" value="ACRNAN_scaffold7644.g22721"/>
</dbReference>
<feature type="transmembrane region" description="Helical" evidence="5">
    <location>
        <begin position="129"/>
        <end position="149"/>
    </location>
</feature>
<dbReference type="PANTHER" id="PTHR12859:SF0">
    <property type="entry name" value="PRA1 FAMILY PROTEIN"/>
    <property type="match status" value="1"/>
</dbReference>
<evidence type="ECO:0000256" key="4">
    <source>
        <dbReference type="ARBA" id="ARBA00023136"/>
    </source>
</evidence>
<feature type="transmembrane region" description="Helical" evidence="5">
    <location>
        <begin position="50"/>
        <end position="72"/>
    </location>
</feature>
<evidence type="ECO:0000256" key="5">
    <source>
        <dbReference type="RuleBase" id="RU363107"/>
    </source>
</evidence>
<sequence>MATEENWVLNDNVQFAPIRSVEEFIFDKNRYEMPSFNDLKKWNNRVTSNLLYFQSNYFIILLAFVIMGSFFYSKAITIGLSAITIVVIILAFSLSKSPNFVQMRADHPYVLLAVIIAACYYFIYFLPSVLTVLFTFALPLVTIFVHASIRLRSIRNRINQQMDNVLRRTAMARFLDTFNIDLKT</sequence>
<name>A0A914EG85_9BILA</name>
<reference evidence="7" key="1">
    <citation type="submission" date="2022-11" db="UniProtKB">
        <authorList>
            <consortium name="WormBaseParasite"/>
        </authorList>
    </citation>
    <scope>IDENTIFICATION</scope>
</reference>
<proteinExistence type="inferred from homology"/>
<dbReference type="Pfam" id="PF03208">
    <property type="entry name" value="PRA1"/>
    <property type="match status" value="1"/>
</dbReference>
<organism evidence="6 7">
    <name type="scientific">Acrobeloides nanus</name>
    <dbReference type="NCBI Taxonomy" id="290746"/>
    <lineage>
        <taxon>Eukaryota</taxon>
        <taxon>Metazoa</taxon>
        <taxon>Ecdysozoa</taxon>
        <taxon>Nematoda</taxon>
        <taxon>Chromadorea</taxon>
        <taxon>Rhabditida</taxon>
        <taxon>Tylenchina</taxon>
        <taxon>Cephalobomorpha</taxon>
        <taxon>Cephaloboidea</taxon>
        <taxon>Cephalobidae</taxon>
        <taxon>Acrobeloides</taxon>
    </lineage>
</organism>
<evidence type="ECO:0000313" key="7">
    <source>
        <dbReference type="WBParaSite" id="ACRNAN_scaffold7644.g22721.t1"/>
    </source>
</evidence>
<dbReference type="InterPro" id="IPR004895">
    <property type="entry name" value="Prenylated_rab_accept_PRA1"/>
</dbReference>
<comment type="similarity">
    <text evidence="5">Belongs to the PRA1 family.</text>
</comment>
<evidence type="ECO:0000256" key="3">
    <source>
        <dbReference type="ARBA" id="ARBA00022989"/>
    </source>
</evidence>
<keyword evidence="6" id="KW-1185">Reference proteome</keyword>
<keyword evidence="2 5" id="KW-0812">Transmembrane</keyword>
<feature type="transmembrane region" description="Helical" evidence="5">
    <location>
        <begin position="107"/>
        <end position="123"/>
    </location>
</feature>
<evidence type="ECO:0000256" key="2">
    <source>
        <dbReference type="ARBA" id="ARBA00022692"/>
    </source>
</evidence>
<feature type="transmembrane region" description="Helical" evidence="5">
    <location>
        <begin position="78"/>
        <end position="95"/>
    </location>
</feature>